<evidence type="ECO:0000313" key="2">
    <source>
        <dbReference type="Proteomes" id="UP001615411"/>
    </source>
</evidence>
<accession>A0ACC7LP03</accession>
<dbReference type="EMBL" id="JBIUGF010000002">
    <property type="protein sequence ID" value="MFJ1336798.1"/>
    <property type="molecule type" value="Genomic_DNA"/>
</dbReference>
<reference evidence="1" key="1">
    <citation type="submission" date="2024-10" db="EMBL/GenBank/DDBJ databases">
        <title>Aeromonas and Pseudomonas from the Cagarras Archipelago, Rio de Janeiro, Brazil.</title>
        <authorList>
            <person name="Canellas A.L.B."/>
            <person name="Laport M.S."/>
        </authorList>
    </citation>
    <scope>NUCLEOTIDE SEQUENCE</scope>
    <source>
        <strain evidence="1">ACP-7</strain>
    </source>
</reference>
<dbReference type="Proteomes" id="UP001615411">
    <property type="component" value="Unassembled WGS sequence"/>
</dbReference>
<sequence>MKIHNVAQGSAEWHALRAKYFTASEAPAMMGASKYQTRTALLHQKKTGISQEVTASQQVIFDRGHATEALARPIVERMIGEDLFPVVGTEDNLLASMDGMTMLGETLFEHKLWNESLVAQVRAGELDPHYYWQLEQQLLVTGAEKVIFVCSDGTEQNFVSLEYFPVTGRAAQLIEGWTQFEHDLSAFEPAPAAVEVVGQSPEALPALRIEVTGLVTASNLEQFKAHSLAVFSRINTDLQTDQHFADAEKTVKWCGDVEERLAAAKQHALSQTESIDALFRAIDEISAQARAKRLELDKLVKARKVAIRDEIVMSAAKSLQTHIDKINESFGGKVRMPTVPADFAGAIKGKKTISSLRDAADSELARTKIEASRIGDGIRANLESLRSLAKDHAFLFNDAQQLVLKENDDLVALIKVRINEHQQAEEKKAEAQREKIRQEERERLEQEQLAEAAAKAERAPEAKPAVEPAQTPVVGVQAQQKPVVKTAATAAKPLAYQAQVKDFEALVKAVASGQAPLDVLTVNWEALDAIVAAKGSTFNVAGVTLIQVAA</sequence>
<keyword evidence="2" id="KW-1185">Reference proteome</keyword>
<organism evidence="1 2">
    <name type="scientific">Pseudomonas caricapapayae</name>
    <dbReference type="NCBI Taxonomy" id="46678"/>
    <lineage>
        <taxon>Bacteria</taxon>
        <taxon>Pseudomonadati</taxon>
        <taxon>Pseudomonadota</taxon>
        <taxon>Gammaproteobacteria</taxon>
        <taxon>Pseudomonadales</taxon>
        <taxon>Pseudomonadaceae</taxon>
        <taxon>Pseudomonas</taxon>
    </lineage>
</organism>
<gene>
    <name evidence="1" type="ORF">ACIKP7_01500</name>
</gene>
<comment type="caution">
    <text evidence="1">The sequence shown here is derived from an EMBL/GenBank/DDBJ whole genome shotgun (WGS) entry which is preliminary data.</text>
</comment>
<evidence type="ECO:0000313" key="1">
    <source>
        <dbReference type="EMBL" id="MFJ1336798.1"/>
    </source>
</evidence>
<name>A0ACC7LP03_9PSED</name>
<protein>
    <submittedName>
        <fullName evidence="1">YqaJ viral recombinase family protein</fullName>
    </submittedName>
</protein>
<proteinExistence type="predicted"/>